<dbReference type="InterPro" id="IPR025563">
    <property type="entry name" value="DUF4286"/>
</dbReference>
<sequence>MFLYNITVIVDYDIESQWLTWINNEHLPAVMDLGFVTSNRLLKVLNSPNEGITYCIQFVFETHEAYESYVTLHEKNLMQAHADLFTNKHVLFTTLMEYINYE</sequence>
<evidence type="ECO:0000313" key="2">
    <source>
        <dbReference type="Proteomes" id="UP000466586"/>
    </source>
</evidence>
<organism evidence="1 2">
    <name type="scientific">Hufsiella arboris</name>
    <dbReference type="NCBI Taxonomy" id="2695275"/>
    <lineage>
        <taxon>Bacteria</taxon>
        <taxon>Pseudomonadati</taxon>
        <taxon>Bacteroidota</taxon>
        <taxon>Sphingobacteriia</taxon>
        <taxon>Sphingobacteriales</taxon>
        <taxon>Sphingobacteriaceae</taxon>
        <taxon>Hufsiella</taxon>
    </lineage>
</organism>
<dbReference type="Proteomes" id="UP000466586">
    <property type="component" value="Unassembled WGS sequence"/>
</dbReference>
<protein>
    <submittedName>
        <fullName evidence="1">DUF4286 family protein</fullName>
    </submittedName>
</protein>
<accession>A0A7K1Y474</accession>
<dbReference type="AlphaFoldDB" id="A0A7K1Y474"/>
<gene>
    <name evidence="1" type="ORF">GS399_00255</name>
</gene>
<proteinExistence type="predicted"/>
<evidence type="ECO:0000313" key="1">
    <source>
        <dbReference type="EMBL" id="MXV49385.1"/>
    </source>
</evidence>
<reference evidence="1 2" key="1">
    <citation type="submission" date="2019-11" db="EMBL/GenBank/DDBJ databases">
        <title>Pedobacter sp. HMF7647 Genome sequencing and assembly.</title>
        <authorList>
            <person name="Kang H."/>
            <person name="Kim H."/>
            <person name="Joh K."/>
        </authorList>
    </citation>
    <scope>NUCLEOTIDE SEQUENCE [LARGE SCALE GENOMIC DNA]</scope>
    <source>
        <strain evidence="1 2">HMF7647</strain>
    </source>
</reference>
<dbReference type="EMBL" id="WVHT01000001">
    <property type="protein sequence ID" value="MXV49385.1"/>
    <property type="molecule type" value="Genomic_DNA"/>
</dbReference>
<keyword evidence="2" id="KW-1185">Reference proteome</keyword>
<dbReference type="Pfam" id="PF14114">
    <property type="entry name" value="DUF4286"/>
    <property type="match status" value="1"/>
</dbReference>
<name>A0A7K1Y474_9SPHI</name>
<dbReference type="RefSeq" id="WP_160842503.1">
    <property type="nucleotide sequence ID" value="NZ_WVHT01000001.1"/>
</dbReference>
<comment type="caution">
    <text evidence="1">The sequence shown here is derived from an EMBL/GenBank/DDBJ whole genome shotgun (WGS) entry which is preliminary data.</text>
</comment>